<evidence type="ECO:0000313" key="4">
    <source>
        <dbReference type="Proteomes" id="UP000619743"/>
    </source>
</evidence>
<dbReference type="InterPro" id="IPR013783">
    <property type="entry name" value="Ig-like_fold"/>
</dbReference>
<dbReference type="PANTHER" id="PTHR13802:SF52">
    <property type="entry name" value="MUCIN-4"/>
    <property type="match status" value="1"/>
</dbReference>
<dbReference type="Pfam" id="PF13620">
    <property type="entry name" value="CarboxypepD_reg"/>
    <property type="match status" value="1"/>
</dbReference>
<keyword evidence="4" id="KW-1185">Reference proteome</keyword>
<dbReference type="EMBL" id="BMDX01000010">
    <property type="protein sequence ID" value="GGA79399.1"/>
    <property type="molecule type" value="Genomic_DNA"/>
</dbReference>
<protein>
    <recommendedName>
        <fullName evidence="2">VWFD domain-containing protein</fullName>
    </recommendedName>
</protein>
<comment type="caution">
    <text evidence="3">The sequence shown here is derived from an EMBL/GenBank/DDBJ whole genome shotgun (WGS) entry which is preliminary data.</text>
</comment>
<dbReference type="Proteomes" id="UP000619743">
    <property type="component" value="Unassembled WGS sequence"/>
</dbReference>
<dbReference type="InterPro" id="IPR001846">
    <property type="entry name" value="VWF_type-D"/>
</dbReference>
<dbReference type="Gene3D" id="2.60.40.1120">
    <property type="entry name" value="Carboxypeptidase-like, regulatory domain"/>
    <property type="match status" value="1"/>
</dbReference>
<evidence type="ECO:0000259" key="2">
    <source>
        <dbReference type="PROSITE" id="PS51233"/>
    </source>
</evidence>
<dbReference type="Pfam" id="PF22352">
    <property type="entry name" value="K319L-like_PKD"/>
    <property type="match status" value="1"/>
</dbReference>
<feature type="compositionally biased region" description="Low complexity" evidence="1">
    <location>
        <begin position="1"/>
        <end position="17"/>
    </location>
</feature>
<feature type="region of interest" description="Disordered" evidence="1">
    <location>
        <begin position="1333"/>
        <end position="1353"/>
    </location>
</feature>
<gene>
    <name evidence="3" type="ORF">GCM10011369_21680</name>
</gene>
<dbReference type="InterPro" id="IPR013784">
    <property type="entry name" value="Carb-bd-like_fold"/>
</dbReference>
<dbReference type="PROSITE" id="PS51233">
    <property type="entry name" value="VWFD"/>
    <property type="match status" value="1"/>
</dbReference>
<dbReference type="Gene3D" id="2.60.40.10">
    <property type="entry name" value="Immunoglobulins"/>
    <property type="match status" value="2"/>
</dbReference>
<proteinExistence type="predicted"/>
<dbReference type="GO" id="GO:0030246">
    <property type="term" value="F:carbohydrate binding"/>
    <property type="evidence" value="ECO:0007669"/>
    <property type="project" value="InterPro"/>
</dbReference>
<reference evidence="4" key="1">
    <citation type="journal article" date="2019" name="Int. J. Syst. Evol. Microbiol.">
        <title>The Global Catalogue of Microorganisms (GCM) 10K type strain sequencing project: providing services to taxonomists for standard genome sequencing and annotation.</title>
        <authorList>
            <consortium name="The Broad Institute Genomics Platform"/>
            <consortium name="The Broad Institute Genome Sequencing Center for Infectious Disease"/>
            <person name="Wu L."/>
            <person name="Ma J."/>
        </authorList>
    </citation>
    <scope>NUCLEOTIDE SEQUENCE [LARGE SCALE GENOMIC DNA]</scope>
    <source>
        <strain evidence="4">CGMCC 1.10130</strain>
    </source>
</reference>
<feature type="domain" description="VWFD" evidence="2">
    <location>
        <begin position="727"/>
        <end position="913"/>
    </location>
</feature>
<evidence type="ECO:0000313" key="3">
    <source>
        <dbReference type="EMBL" id="GGA79399.1"/>
    </source>
</evidence>
<dbReference type="SUPFAM" id="SSF49452">
    <property type="entry name" value="Starch-binding domain-like"/>
    <property type="match status" value="1"/>
</dbReference>
<name>A0A8J2U5N2_9GAMM</name>
<dbReference type="InterPro" id="IPR051495">
    <property type="entry name" value="Epithelial_Barrier/Signaling"/>
</dbReference>
<dbReference type="PANTHER" id="PTHR13802">
    <property type="entry name" value="MUCIN 4-RELATED"/>
    <property type="match status" value="1"/>
</dbReference>
<sequence length="1353" mass="146712">MFVSSCGGSSDSSSPVSELNQKPFVDAGQQQTVESSSIVYLKASATDSDGSIASLLWKQIDGPAVVLNDSASEEASFTAPAVSADESLTFEIIATDDKGATASDEVIISVTPPHSSSKVSILTADEVSAGSTIYAEVIPLENKTIASIKWSSSPKVTIVPREQNQKSAQINIPSDIQQSEVIVHVEALFDDGGVGTTSTEVNISEAITFIDFSGEFDEPTLSDITITPTVSEDSELTPANRNEHGYETLIASPQTGLIFSPSPGHLTLESGDISTIQVGDVIVGVTDSGEAGFLRQVQSLNGNILATTRARFTDAFPDAELSINLTVSNSSTRTRADIVSNGSKTSYKSKTDLLSFNRVIQHEFTPEITSVVELKMNSAVEIDFDISVLKRQIERIATIANADYQTKAHIALDYDFEKELFDKSQSFNPIVDNSTVVYVSGIPILFNVKLIPQLEAKVGVAGAINAKFGVATTGEYETGFDYYNDNLDIINQFKPTISSIGPTYDLSAEASARAEAEIQVVLSVYETTIPIPFSDGIIIDGPGIGLEMGPFATFTAKSELDVVKEQIECLLDLTLGFNVDANFDYGIVGDILGMSESRKKESVDIYDFGEPVWQKTDCPFATEFSSIHGTVTDPEGLPLSNASIQLLGSATGTLRNTITSNSGQFNLSGVSEGSYSLSATKSGYAPESLPIEIEKADREVNLVLLTPINEDDLSPQPLIDSQGNLTKTARVTGDPNLRTFDGLSYGFHGVGEYILAKSSLDSLEIQGRYEAVERSQSVSLNAAIAADVEGNRLAFYRGNTGLALLIEGELSDISFGTHQLSNGAAIERKEREFIVFWADGSSMRVFRRGDFVEVETALNNQRAGSVNGLLGRFDGSIENELQSSTGQNISNSNFNELYDIYGESWRVTEESTLFDYFDNESVEGFINRNYPRSLMTKERLIEQVGITEYQRILELCSQYVQQQSRLNACVLDVALTGQESGLTSYQQIAESTRELILPIPPLVNITSPSGGEILSSNVIIEGQFDTPSVVSDLKVSINNGALKTIPLALSDSSFKFSLSPVEFIEGTNTITIFVTDTDGNTGNATTGFIFDKDAAPSPGGDLIVINDVNVFDDDRIWRADNIQFVKNLANFSDSSERSSETTIMWDRSHDSRCDNTCGNNSFSRMISELENEGFNIEQNYEKSGIETVKPNVKLIILWTPQENYSVNEIVSLKKFASEGGRIVYVGENDKYMLSTGIQHQNDFLISMGASMRNIGEAVYGGNTYFNISESNEHQIVHSVNQIVVNYVSLLSLGPNDYPLITSDDGSDVIAGVAVIDINKQTKVSRKAKANISRLPRYPNPPSPIAERGSAKQG</sequence>
<organism evidence="3 4">
    <name type="scientific">Neiella marina</name>
    <dbReference type="NCBI Taxonomy" id="508461"/>
    <lineage>
        <taxon>Bacteria</taxon>
        <taxon>Pseudomonadati</taxon>
        <taxon>Pseudomonadota</taxon>
        <taxon>Gammaproteobacteria</taxon>
        <taxon>Alteromonadales</taxon>
        <taxon>Echinimonadaceae</taxon>
        <taxon>Neiella</taxon>
    </lineage>
</organism>
<accession>A0A8J2U5N2</accession>
<dbReference type="Pfam" id="PF00094">
    <property type="entry name" value="VWD"/>
    <property type="match status" value="1"/>
</dbReference>
<feature type="region of interest" description="Disordered" evidence="1">
    <location>
        <begin position="1"/>
        <end position="30"/>
    </location>
</feature>
<evidence type="ECO:0000256" key="1">
    <source>
        <dbReference type="SAM" id="MobiDB-lite"/>
    </source>
</evidence>